<name>A0A9N8LXU9_9BASI</name>
<feature type="compositionally biased region" description="Polar residues" evidence="1">
    <location>
        <begin position="110"/>
        <end position="132"/>
    </location>
</feature>
<proteinExistence type="predicted"/>
<keyword evidence="3" id="KW-1185">Reference proteome</keyword>
<protein>
    <submittedName>
        <fullName evidence="2">Uncharacterized protein</fullName>
    </submittedName>
</protein>
<evidence type="ECO:0000313" key="3">
    <source>
        <dbReference type="Proteomes" id="UP000836404"/>
    </source>
</evidence>
<dbReference type="AlphaFoldDB" id="A0A9N8LXU9"/>
<reference evidence="2 3" key="1">
    <citation type="submission" date="2020-10" db="EMBL/GenBank/DDBJ databases">
        <authorList>
            <person name="Sedaghatjoo S."/>
        </authorList>
    </citation>
    <scope>NUCLEOTIDE SEQUENCE [LARGE SCALE GENOMIC DNA]</scope>
    <source>
        <strain evidence="2 3">LLFL</strain>
    </source>
</reference>
<feature type="compositionally biased region" description="Polar residues" evidence="1">
    <location>
        <begin position="42"/>
        <end position="63"/>
    </location>
</feature>
<comment type="caution">
    <text evidence="2">The sequence shown here is derived from an EMBL/GenBank/DDBJ whole genome shotgun (WGS) entry which is preliminary data.</text>
</comment>
<feature type="region of interest" description="Disordered" evidence="1">
    <location>
        <begin position="1"/>
        <end position="171"/>
    </location>
</feature>
<dbReference type="EMBL" id="CAJHJF010003018">
    <property type="protein sequence ID" value="CAD6932467.1"/>
    <property type="molecule type" value="Genomic_DNA"/>
</dbReference>
<sequence>MPLFSAPSPLLISTPSSPAAAASHHHHHHHPHHHPHHRPINQFRSPAATNSYFTNTPTHSNPYPSTSSLATHAAAGSAPAASSSGKRSRDDDDDGDDDAQMSAVRDGSVTPPQARSSPSAQHRNANAPSRSQRPMVHKKIRSFAQQGQGGNGAGSDADAAAAASIDLGKML</sequence>
<dbReference type="Proteomes" id="UP000836404">
    <property type="component" value="Unassembled WGS sequence"/>
</dbReference>
<accession>A0A9N8LXU9</accession>
<feature type="compositionally biased region" description="Low complexity" evidence="1">
    <location>
        <begin position="154"/>
        <end position="164"/>
    </location>
</feature>
<feature type="non-terminal residue" evidence="2">
    <location>
        <position position="1"/>
    </location>
</feature>
<gene>
    <name evidence="2" type="ORF">JKILLFL_G8184</name>
</gene>
<evidence type="ECO:0000256" key="1">
    <source>
        <dbReference type="SAM" id="MobiDB-lite"/>
    </source>
</evidence>
<feature type="compositionally biased region" description="Low complexity" evidence="1">
    <location>
        <begin position="64"/>
        <end position="85"/>
    </location>
</feature>
<feature type="non-terminal residue" evidence="2">
    <location>
        <position position="171"/>
    </location>
</feature>
<evidence type="ECO:0000313" key="2">
    <source>
        <dbReference type="EMBL" id="CAD6932467.1"/>
    </source>
</evidence>
<feature type="compositionally biased region" description="Basic residues" evidence="1">
    <location>
        <begin position="23"/>
        <end position="39"/>
    </location>
</feature>
<organism evidence="2 3">
    <name type="scientific">Tilletia laevis</name>
    <dbReference type="NCBI Taxonomy" id="157183"/>
    <lineage>
        <taxon>Eukaryota</taxon>
        <taxon>Fungi</taxon>
        <taxon>Dikarya</taxon>
        <taxon>Basidiomycota</taxon>
        <taxon>Ustilaginomycotina</taxon>
        <taxon>Exobasidiomycetes</taxon>
        <taxon>Tilletiales</taxon>
        <taxon>Tilletiaceae</taxon>
        <taxon>Tilletia</taxon>
    </lineage>
</organism>